<sequence length="366" mass="38708">MSIPLFPSLRPNLMSPFWGELDPPIDEEAEILQLEREQREWKDDVSQMFANVVPIGKVNQDADDDDLDDMGDDEDDTTSSDDDDDMDDDNGMFRIHDNLSPSPDVAAAAAAVAAAATAAAAASVAVGGFASTSSVISTLSAPVAGDDSSESSSSSESSVTVTLNRVGGESTTTSPGDPSILTTRPAARPARMIVGTHIPAPRPGMPQQPVRLAYISTTHQPSRRQQSNSGSVSPTSRAYIDAAMQSSIAQFNRDIPDDEDDTDDDIPDRAAPTQSQRAGRSHSSRPFPGPVSDHLSRYQQMMAAGHIRPSLSSTQIDSLIESMHQRAHAARGAAPLLPSSTITAEAATGSNHESDSDSSSVSHEEV</sequence>
<dbReference type="OrthoDB" id="6362917at2759"/>
<keyword evidence="4" id="KW-0498">Mitosis</keyword>
<name>A0A6J1SRG5_FRAOC</name>
<comment type="similarity">
    <text evidence="2">Belongs to the APC15 family.</text>
</comment>
<feature type="region of interest" description="Disordered" evidence="6">
    <location>
        <begin position="139"/>
        <end position="208"/>
    </location>
</feature>
<feature type="region of interest" description="Disordered" evidence="6">
    <location>
        <begin position="53"/>
        <end position="100"/>
    </location>
</feature>
<dbReference type="GO" id="GO:0005680">
    <property type="term" value="C:anaphase-promoting complex"/>
    <property type="evidence" value="ECO:0007669"/>
    <property type="project" value="InterPro"/>
</dbReference>
<dbReference type="RefSeq" id="XP_026283879.1">
    <property type="nucleotide sequence ID" value="XM_026428094.2"/>
</dbReference>
<keyword evidence="3" id="KW-0132">Cell division</keyword>
<dbReference type="Proteomes" id="UP000504606">
    <property type="component" value="Unplaced"/>
</dbReference>
<feature type="compositionally biased region" description="Acidic residues" evidence="6">
    <location>
        <begin position="256"/>
        <end position="266"/>
    </location>
</feature>
<feature type="region of interest" description="Disordered" evidence="6">
    <location>
        <begin position="253"/>
        <end position="293"/>
    </location>
</feature>
<evidence type="ECO:0000256" key="5">
    <source>
        <dbReference type="ARBA" id="ARBA00023306"/>
    </source>
</evidence>
<evidence type="ECO:0000313" key="7">
    <source>
        <dbReference type="Proteomes" id="UP000504606"/>
    </source>
</evidence>
<gene>
    <name evidence="8" type="primary">LOC113210217</name>
</gene>
<protein>
    <submittedName>
        <fullName evidence="8">Uncharacterized protein LOC113210217 isoform X1</fullName>
    </submittedName>
</protein>
<feature type="compositionally biased region" description="Polar residues" evidence="6">
    <location>
        <begin position="159"/>
        <end position="182"/>
    </location>
</feature>
<feature type="compositionally biased region" description="Acidic residues" evidence="6">
    <location>
        <begin position="61"/>
        <end position="90"/>
    </location>
</feature>
<evidence type="ECO:0000256" key="2">
    <source>
        <dbReference type="ARBA" id="ARBA00009618"/>
    </source>
</evidence>
<comment type="pathway">
    <text evidence="1">Protein modification; protein ubiquitination.</text>
</comment>
<dbReference type="InterPro" id="IPR026182">
    <property type="entry name" value="ANAPC15"/>
</dbReference>
<evidence type="ECO:0000256" key="1">
    <source>
        <dbReference type="ARBA" id="ARBA00004906"/>
    </source>
</evidence>
<reference evidence="8" key="1">
    <citation type="submission" date="2025-08" db="UniProtKB">
        <authorList>
            <consortium name="RefSeq"/>
        </authorList>
    </citation>
    <scope>IDENTIFICATION</scope>
    <source>
        <tissue evidence="8">Whole organism</tissue>
    </source>
</reference>
<evidence type="ECO:0000256" key="6">
    <source>
        <dbReference type="SAM" id="MobiDB-lite"/>
    </source>
</evidence>
<dbReference type="GO" id="GO:0090266">
    <property type="term" value="P:regulation of mitotic cell cycle spindle assembly checkpoint"/>
    <property type="evidence" value="ECO:0007669"/>
    <property type="project" value="InterPro"/>
</dbReference>
<dbReference type="PANTHER" id="PTHR22526">
    <property type="entry name" value="ANAPHASE PROMOTING COMPLEX C SUBUNIT 15, PSEUDOGENE-RELATED"/>
    <property type="match status" value="1"/>
</dbReference>
<organism evidence="7 8">
    <name type="scientific">Frankliniella occidentalis</name>
    <name type="common">Western flower thrips</name>
    <name type="synonym">Euthrips occidentalis</name>
    <dbReference type="NCBI Taxonomy" id="133901"/>
    <lineage>
        <taxon>Eukaryota</taxon>
        <taxon>Metazoa</taxon>
        <taxon>Ecdysozoa</taxon>
        <taxon>Arthropoda</taxon>
        <taxon>Hexapoda</taxon>
        <taxon>Insecta</taxon>
        <taxon>Pterygota</taxon>
        <taxon>Neoptera</taxon>
        <taxon>Paraneoptera</taxon>
        <taxon>Thysanoptera</taxon>
        <taxon>Terebrantia</taxon>
        <taxon>Thripoidea</taxon>
        <taxon>Thripidae</taxon>
        <taxon>Frankliniella</taxon>
    </lineage>
</organism>
<keyword evidence="5" id="KW-0131">Cell cycle</keyword>
<dbReference type="AlphaFoldDB" id="A0A6J1SRG5"/>
<feature type="compositionally biased region" description="Low complexity" evidence="6">
    <location>
        <begin position="357"/>
        <end position="366"/>
    </location>
</feature>
<dbReference type="GO" id="GO:0051301">
    <property type="term" value="P:cell division"/>
    <property type="evidence" value="ECO:0007669"/>
    <property type="project" value="UniProtKB-KW"/>
</dbReference>
<keyword evidence="7" id="KW-1185">Reference proteome</keyword>
<feature type="region of interest" description="Disordered" evidence="6">
    <location>
        <begin position="323"/>
        <end position="366"/>
    </location>
</feature>
<evidence type="ECO:0000313" key="8">
    <source>
        <dbReference type="RefSeq" id="XP_026283879.1"/>
    </source>
</evidence>
<dbReference type="Pfam" id="PF15243">
    <property type="entry name" value="ANAPC15"/>
    <property type="match status" value="1"/>
</dbReference>
<dbReference type="PANTHER" id="PTHR22526:SF2">
    <property type="entry name" value="ANAPHASE PROMOTING COMPLEX C SUBUNIT 15, PSEUDOGENE-RELATED"/>
    <property type="match status" value="1"/>
</dbReference>
<dbReference type="GeneID" id="113210217"/>
<evidence type="ECO:0000256" key="3">
    <source>
        <dbReference type="ARBA" id="ARBA00022618"/>
    </source>
</evidence>
<accession>A0A6J1SRG5</accession>
<dbReference type="KEGG" id="foc:113210217"/>
<proteinExistence type="inferred from homology"/>
<feature type="compositionally biased region" description="Polar residues" evidence="6">
    <location>
        <begin position="338"/>
        <end position="351"/>
    </location>
</feature>
<evidence type="ECO:0000256" key="4">
    <source>
        <dbReference type="ARBA" id="ARBA00022776"/>
    </source>
</evidence>